<accession>A0ACA9N4Y9</accession>
<proteinExistence type="predicted"/>
<dbReference type="Proteomes" id="UP000789860">
    <property type="component" value="Unassembled WGS sequence"/>
</dbReference>
<dbReference type="EMBL" id="CAJVPM010019273">
    <property type="protein sequence ID" value="CAG8628945.1"/>
    <property type="molecule type" value="Genomic_DNA"/>
</dbReference>
<name>A0ACA9N4Y9_9GLOM</name>
<gene>
    <name evidence="1" type="ORF">SCALOS_LOCUS7899</name>
</gene>
<evidence type="ECO:0000313" key="1">
    <source>
        <dbReference type="EMBL" id="CAG8628945.1"/>
    </source>
</evidence>
<evidence type="ECO:0000313" key="2">
    <source>
        <dbReference type="Proteomes" id="UP000789860"/>
    </source>
</evidence>
<sequence>MGSVSTNASRHLPCNCWKNNYNAYKEDTVYTVYGEYMKDTG</sequence>
<reference evidence="1" key="1">
    <citation type="submission" date="2021-06" db="EMBL/GenBank/DDBJ databases">
        <authorList>
            <person name="Kallberg Y."/>
            <person name="Tangrot J."/>
            <person name="Rosling A."/>
        </authorList>
    </citation>
    <scope>NUCLEOTIDE SEQUENCE</scope>
    <source>
        <strain evidence="1">AU212A</strain>
    </source>
</reference>
<comment type="caution">
    <text evidence="1">The sequence shown here is derived from an EMBL/GenBank/DDBJ whole genome shotgun (WGS) entry which is preliminary data.</text>
</comment>
<feature type="non-terminal residue" evidence="1">
    <location>
        <position position="41"/>
    </location>
</feature>
<keyword evidence="2" id="KW-1185">Reference proteome</keyword>
<protein>
    <submittedName>
        <fullName evidence="1">738_t:CDS:1</fullName>
    </submittedName>
</protein>
<organism evidence="1 2">
    <name type="scientific">Scutellospora calospora</name>
    <dbReference type="NCBI Taxonomy" id="85575"/>
    <lineage>
        <taxon>Eukaryota</taxon>
        <taxon>Fungi</taxon>
        <taxon>Fungi incertae sedis</taxon>
        <taxon>Mucoromycota</taxon>
        <taxon>Glomeromycotina</taxon>
        <taxon>Glomeromycetes</taxon>
        <taxon>Diversisporales</taxon>
        <taxon>Gigasporaceae</taxon>
        <taxon>Scutellospora</taxon>
    </lineage>
</organism>